<evidence type="ECO:0000313" key="21">
    <source>
        <dbReference type="Ensembl" id="ENSECAP00000065382.1"/>
    </source>
</evidence>
<dbReference type="Gene3D" id="3.40.50.150">
    <property type="entry name" value="Vaccinia Virus protein VP39"/>
    <property type="match status" value="1"/>
</dbReference>
<feature type="binding site" evidence="18">
    <location>
        <position position="867"/>
    </location>
    <ligand>
        <name>S-adenosyl-L-methionine</name>
        <dbReference type="ChEBI" id="CHEBI:59789"/>
    </ligand>
</feature>
<organism evidence="21 22">
    <name type="scientific">Equus caballus</name>
    <name type="common">Horse</name>
    <dbReference type="NCBI Taxonomy" id="9796"/>
    <lineage>
        <taxon>Eukaryota</taxon>
        <taxon>Metazoa</taxon>
        <taxon>Chordata</taxon>
        <taxon>Craniata</taxon>
        <taxon>Vertebrata</taxon>
        <taxon>Euteleostomi</taxon>
        <taxon>Mammalia</taxon>
        <taxon>Eutheria</taxon>
        <taxon>Laurasiatheria</taxon>
        <taxon>Perissodactyla</taxon>
        <taxon>Equidae</taxon>
        <taxon>Equus</taxon>
    </lineage>
</organism>
<dbReference type="GeneTree" id="ENSGT00530000063723"/>
<feature type="active site" description="Nucleophile" evidence="18">
    <location>
        <position position="895"/>
    </location>
</feature>
<evidence type="ECO:0000256" key="16">
    <source>
        <dbReference type="ARBA" id="ARBA00079434"/>
    </source>
</evidence>
<evidence type="ECO:0000256" key="7">
    <source>
        <dbReference type="ARBA" id="ARBA00022691"/>
    </source>
</evidence>
<dbReference type="Proteomes" id="UP000002281">
    <property type="component" value="Chromosome 8"/>
</dbReference>
<evidence type="ECO:0000256" key="17">
    <source>
        <dbReference type="PROSITE-ProRule" id="PRU00176"/>
    </source>
</evidence>
<evidence type="ECO:0000256" key="11">
    <source>
        <dbReference type="ARBA" id="ARBA00033763"/>
    </source>
</evidence>
<evidence type="ECO:0000256" key="19">
    <source>
        <dbReference type="SAM" id="MobiDB-lite"/>
    </source>
</evidence>
<dbReference type="InterPro" id="IPR012677">
    <property type="entry name" value="Nucleotide-bd_a/b_plait_sf"/>
</dbReference>
<dbReference type="GO" id="GO:0005829">
    <property type="term" value="C:cytosol"/>
    <property type="evidence" value="ECO:0007669"/>
    <property type="project" value="UniProtKB-SubCell"/>
</dbReference>
<reference evidence="21" key="2">
    <citation type="submission" date="2025-08" db="UniProtKB">
        <authorList>
            <consortium name="Ensembl"/>
        </authorList>
    </citation>
    <scope>IDENTIFICATION</scope>
    <source>
        <strain evidence="21">Thoroughbred</strain>
    </source>
</reference>
<evidence type="ECO:0000256" key="3">
    <source>
        <dbReference type="ARBA" id="ARBA00022553"/>
    </source>
</evidence>
<evidence type="ECO:0000256" key="6">
    <source>
        <dbReference type="ARBA" id="ARBA00022679"/>
    </source>
</evidence>
<reference evidence="21" key="3">
    <citation type="submission" date="2025-09" db="UniProtKB">
        <authorList>
            <consortium name="Ensembl"/>
        </authorList>
    </citation>
    <scope>IDENTIFICATION</scope>
    <source>
        <strain evidence="21">Thoroughbred</strain>
    </source>
</reference>
<evidence type="ECO:0000256" key="2">
    <source>
        <dbReference type="ARBA" id="ARBA00022490"/>
    </source>
</evidence>
<feature type="compositionally biased region" description="Low complexity" evidence="19">
    <location>
        <begin position="76"/>
        <end position="111"/>
    </location>
</feature>
<feature type="domain" description="RRM" evidence="20">
    <location>
        <begin position="430"/>
        <end position="503"/>
    </location>
</feature>
<feature type="compositionally biased region" description="Low complexity" evidence="19">
    <location>
        <begin position="143"/>
        <end position="170"/>
    </location>
</feature>
<feature type="region of interest" description="Disordered" evidence="19">
    <location>
        <begin position="1"/>
        <end position="413"/>
    </location>
</feature>
<protein>
    <recommendedName>
        <fullName evidence="15">tRNA (uracil-5-)-methyltransferase homolog A</fullName>
        <ecNumber evidence="11">2.1.1.35</ecNumber>
    </recommendedName>
    <alternativeName>
        <fullName evidence="16">mRNA (uracil-5-)-methyltransferase TRMT2A</fullName>
    </alternativeName>
</protein>
<evidence type="ECO:0000256" key="4">
    <source>
        <dbReference type="ARBA" id="ARBA00022603"/>
    </source>
</evidence>
<keyword evidence="5" id="KW-0507">mRNA processing</keyword>
<reference evidence="21 22" key="1">
    <citation type="journal article" date="2009" name="Science">
        <title>Genome sequence, comparative analysis, and population genetics of the domestic horse.</title>
        <authorList>
            <consortium name="Broad Institute Genome Sequencing Platform"/>
            <consortium name="Broad Institute Whole Genome Assembly Team"/>
            <person name="Wade C.M."/>
            <person name="Giulotto E."/>
            <person name="Sigurdsson S."/>
            <person name="Zoli M."/>
            <person name="Gnerre S."/>
            <person name="Imsland F."/>
            <person name="Lear T.L."/>
            <person name="Adelson D.L."/>
            <person name="Bailey E."/>
            <person name="Bellone R.R."/>
            <person name="Bloecker H."/>
            <person name="Distl O."/>
            <person name="Edgar R.C."/>
            <person name="Garber M."/>
            <person name="Leeb T."/>
            <person name="Mauceli E."/>
            <person name="MacLeod J.N."/>
            <person name="Penedo M.C.T."/>
            <person name="Raison J.M."/>
            <person name="Sharpe T."/>
            <person name="Vogel J."/>
            <person name="Andersson L."/>
            <person name="Antczak D.F."/>
            <person name="Biagi T."/>
            <person name="Binns M.M."/>
            <person name="Chowdhary B.P."/>
            <person name="Coleman S.J."/>
            <person name="Della Valle G."/>
            <person name="Fryc S."/>
            <person name="Guerin G."/>
            <person name="Hasegawa T."/>
            <person name="Hill E.W."/>
            <person name="Jurka J."/>
            <person name="Kiialainen A."/>
            <person name="Lindgren G."/>
            <person name="Liu J."/>
            <person name="Magnani E."/>
            <person name="Mickelson J.R."/>
            <person name="Murray J."/>
            <person name="Nergadze S.G."/>
            <person name="Onofrio R."/>
            <person name="Pedroni S."/>
            <person name="Piras M.F."/>
            <person name="Raudsepp T."/>
            <person name="Rocchi M."/>
            <person name="Roeed K.H."/>
            <person name="Ryder O.A."/>
            <person name="Searle S."/>
            <person name="Skow L."/>
            <person name="Swinburne J.E."/>
            <person name="Syvaenen A.C."/>
            <person name="Tozaki T."/>
            <person name="Valberg S.J."/>
            <person name="Vaudin M."/>
            <person name="White J.R."/>
            <person name="Zody M.C."/>
            <person name="Lander E.S."/>
            <person name="Lindblad-Toh K."/>
        </authorList>
    </citation>
    <scope>NUCLEOTIDE SEQUENCE [LARGE SCALE GENOMIC DNA]</scope>
    <source>
        <strain evidence="21 22">Thoroughbred</strain>
    </source>
</reference>
<feature type="compositionally biased region" description="Basic and acidic residues" evidence="19">
    <location>
        <begin position="17"/>
        <end position="41"/>
    </location>
</feature>
<comment type="subcellular location">
    <subcellularLocation>
        <location evidence="1">Cytoplasm</location>
        <location evidence="1">Cytosol</location>
    </subcellularLocation>
</comment>
<keyword evidence="10" id="KW-0175">Coiled coil</keyword>
<dbReference type="PANTHER" id="PTHR45904">
    <property type="entry name" value="TRNA (URACIL-5-)-METHYLTRANSFERASE"/>
    <property type="match status" value="1"/>
</dbReference>
<evidence type="ECO:0000256" key="14">
    <source>
        <dbReference type="ARBA" id="ARBA00059840"/>
    </source>
</evidence>
<keyword evidence="7 18" id="KW-0949">S-adenosyl-L-methionine</keyword>
<evidence type="ECO:0000256" key="5">
    <source>
        <dbReference type="ARBA" id="ARBA00022664"/>
    </source>
</evidence>
<feature type="region of interest" description="Disordered" evidence="19">
    <location>
        <begin position="922"/>
        <end position="998"/>
    </location>
</feature>
<dbReference type="PANTHER" id="PTHR45904:SF2">
    <property type="entry name" value="TRNA (URACIL-5-)-METHYLTRANSFERASE HOMOLOG A"/>
    <property type="match status" value="1"/>
</dbReference>
<comment type="similarity">
    <text evidence="18">Belongs to the class I-like SAM-binding methyltransferase superfamily. RNA M5U methyltransferase family.</text>
</comment>
<dbReference type="SUPFAM" id="SSF53335">
    <property type="entry name" value="S-adenosyl-L-methionine-dependent methyltransferases"/>
    <property type="match status" value="1"/>
</dbReference>
<dbReference type="InterPro" id="IPR034262">
    <property type="entry name" value="TRMT2A_RRM"/>
</dbReference>
<feature type="compositionally biased region" description="Pro residues" evidence="19">
    <location>
        <begin position="119"/>
        <end position="132"/>
    </location>
</feature>
<evidence type="ECO:0000259" key="20">
    <source>
        <dbReference type="PROSITE" id="PS50102"/>
    </source>
</evidence>
<keyword evidence="3" id="KW-0597">Phosphoprotein</keyword>
<dbReference type="InterPro" id="IPR045850">
    <property type="entry name" value="TRM2_met"/>
</dbReference>
<dbReference type="Gene3D" id="2.40.50.1070">
    <property type="match status" value="1"/>
</dbReference>
<evidence type="ECO:0000313" key="22">
    <source>
        <dbReference type="Proteomes" id="UP000002281"/>
    </source>
</evidence>
<keyword evidence="9 17" id="KW-0694">RNA-binding</keyword>
<comment type="catalytic activity">
    <reaction evidence="12">
        <text>uridine(54) in tRNA + S-adenosyl-L-methionine = 5-methyluridine(54) in tRNA + S-adenosyl-L-homocysteine + H(+)</text>
        <dbReference type="Rhea" id="RHEA:42712"/>
        <dbReference type="Rhea" id="RHEA-COMP:10167"/>
        <dbReference type="Rhea" id="RHEA-COMP:10193"/>
        <dbReference type="ChEBI" id="CHEBI:15378"/>
        <dbReference type="ChEBI" id="CHEBI:57856"/>
        <dbReference type="ChEBI" id="CHEBI:59789"/>
        <dbReference type="ChEBI" id="CHEBI:65315"/>
        <dbReference type="ChEBI" id="CHEBI:74447"/>
        <dbReference type="EC" id="2.1.1.35"/>
    </reaction>
    <physiologicalReaction direction="left-to-right" evidence="12">
        <dbReference type="Rhea" id="RHEA:42713"/>
    </physiologicalReaction>
</comment>
<evidence type="ECO:0000256" key="12">
    <source>
        <dbReference type="ARBA" id="ARBA00047278"/>
    </source>
</evidence>
<keyword evidence="4 18" id="KW-0489">Methyltransferase</keyword>
<feature type="compositionally biased region" description="Basic and acidic residues" evidence="19">
    <location>
        <begin position="263"/>
        <end position="277"/>
    </location>
</feature>
<dbReference type="CDD" id="cd02440">
    <property type="entry name" value="AdoMet_MTases"/>
    <property type="match status" value="1"/>
</dbReference>
<dbReference type="Gene3D" id="3.30.70.330">
    <property type="match status" value="1"/>
</dbReference>
<dbReference type="PROSITE" id="PS51687">
    <property type="entry name" value="SAM_MT_RNA_M5U"/>
    <property type="match status" value="1"/>
</dbReference>
<dbReference type="FunFam" id="2.40.50.1070:FF:000005">
    <property type="entry name" value="tRNA (Uracil-5-)-methyltransferase homolog A isoform X1"/>
    <property type="match status" value="1"/>
</dbReference>
<feature type="compositionally biased region" description="Low complexity" evidence="19">
    <location>
        <begin position="404"/>
        <end position="413"/>
    </location>
</feature>
<dbReference type="Pfam" id="PF05958">
    <property type="entry name" value="tRNA_U5-meth_tr"/>
    <property type="match status" value="1"/>
</dbReference>
<evidence type="ECO:0000256" key="1">
    <source>
        <dbReference type="ARBA" id="ARBA00004514"/>
    </source>
</evidence>
<dbReference type="SUPFAM" id="SSF54928">
    <property type="entry name" value="RNA-binding domain, RBD"/>
    <property type="match status" value="1"/>
</dbReference>
<dbReference type="GO" id="GO:0006397">
    <property type="term" value="P:mRNA processing"/>
    <property type="evidence" value="ECO:0007669"/>
    <property type="project" value="UniProtKB-KW"/>
</dbReference>
<keyword evidence="6 18" id="KW-0808">Transferase</keyword>
<sequence>MKRCVSDGPEGSLPVGRARENRPLVRVPGERRSERETERRGGPTSRWDSGLTGRPKVTRGPAAPNPARRPRRPRVPGRLPAARPAPRRPAGAELAGQRGLAAPARAAHVAPDNGLGPPATHPRPGPAAPWRPPWGRGGGGSAGSVVAGSAASWRLVAAPSSASGADASRPPALPSAPRPEPRPLTPAAGNAPRFKTSAALLAQTADILIVPPAPRFPPKRPRRMPDPPSRQESVRSRRPPRALPPRGHARPSSSQTRLGLKPARGDDAIGSQDHRDAPPGLRALAHGRAAGEASARRGPLAGGRGTPCPTLGPELRGFESRPHPGRSRGRPRGGAPALSASRVPGPRRGGPRRPESRQRTGRTMSDKLDNEGPGPTEGCGQDSGSAPGSPAAAAPQEKEEEEGAGAAAEPGAQPGLYGYIRDGLFTSEIFKLELQNVPRHASFSDVRRFLGRFGLQPHKTKLFGQPPCAFVTFRSAAERDKALRVLHGALWKGRPLSVRLARPKADPMARKRRLESEGEPPATCVADVVTPLWAVPYAEQLERKRLECEQVLQKLAKEIGSTNRALLPWLFSQRHKHNKACCPLEGVRPSPQQTEYRNKCEFLIGVGVDGEDNTVGCRLGKYKGGTCAVAAPFDTVHIPEATKRVVKAFQEFIRSTPYSAYDPETYSGHWKQLTVRTSRRGQAMAIAYFHPQKLSPEELAGLKASLAHHFMAGPGKASGVTCLYFVEEGQRKTPSQEGLPLEHVAGDRCIHEDLLGLTFRISPHAFFQVNTPAAEVLYTVIQDWAQLDTGSTVLDVCCGTGTIGLALARKVKRVVGIELCQEAVEDARVNARDNELSNVEFHCGRAEDLVPTLVSRLASQQLVAVLDPPRAGLHSKVILAVRKAENLKRLLYVSCNPRAAMSNFVEPRIVRCSSYLREWSNPMAQGPRSPRILQPSPHQGPQMTPCREAGSPPLPRPVEQRKPALPEQGPVCITGAAAQGLPETLPYPRTLSHQPRRA</sequence>
<dbReference type="GO" id="GO:0008033">
    <property type="term" value="P:tRNA processing"/>
    <property type="evidence" value="ECO:0007669"/>
    <property type="project" value="UniProtKB-KW"/>
</dbReference>
<keyword evidence="2" id="KW-0963">Cytoplasm</keyword>
<gene>
    <name evidence="21" type="primary">TRMT2A</name>
</gene>
<dbReference type="EC" id="2.1.1.35" evidence="11"/>
<dbReference type="InterPro" id="IPR000504">
    <property type="entry name" value="RRM_dom"/>
</dbReference>
<feature type="compositionally biased region" description="Pro residues" evidence="19">
    <location>
        <begin position="171"/>
        <end position="184"/>
    </location>
</feature>
<keyword evidence="8" id="KW-0819">tRNA processing</keyword>
<comment type="catalytic activity">
    <reaction evidence="13">
        <text>a uridine in mRNA + S-adenosyl-L-methionine = a 5-methyluridine in mRNA + S-adenosyl-L-homocysteine + H(+)</text>
        <dbReference type="Rhea" id="RHEA:69863"/>
        <dbReference type="Rhea" id="RHEA-COMP:14658"/>
        <dbReference type="Rhea" id="RHEA-COMP:17793"/>
        <dbReference type="ChEBI" id="CHEBI:15378"/>
        <dbReference type="ChEBI" id="CHEBI:57856"/>
        <dbReference type="ChEBI" id="CHEBI:59789"/>
        <dbReference type="ChEBI" id="CHEBI:65315"/>
        <dbReference type="ChEBI" id="CHEBI:74447"/>
    </reaction>
    <physiologicalReaction direction="left-to-right" evidence="13">
        <dbReference type="Rhea" id="RHEA:69864"/>
    </physiologicalReaction>
</comment>
<feature type="compositionally biased region" description="Low complexity" evidence="19">
    <location>
        <begin position="383"/>
        <end position="395"/>
    </location>
</feature>
<feature type="binding site" evidence="18">
    <location>
        <position position="818"/>
    </location>
    <ligand>
        <name>S-adenosyl-L-methionine</name>
        <dbReference type="ChEBI" id="CHEBI:59789"/>
    </ligand>
</feature>
<evidence type="ECO:0000256" key="13">
    <source>
        <dbReference type="ARBA" id="ARBA00052913"/>
    </source>
</evidence>
<dbReference type="PROSITE" id="PS50102">
    <property type="entry name" value="RRM"/>
    <property type="match status" value="1"/>
</dbReference>
<evidence type="ECO:0000256" key="18">
    <source>
        <dbReference type="PROSITE-ProRule" id="PRU01024"/>
    </source>
</evidence>
<evidence type="ECO:0000256" key="9">
    <source>
        <dbReference type="ARBA" id="ARBA00022884"/>
    </source>
</evidence>
<feature type="compositionally biased region" description="Low complexity" evidence="19">
    <location>
        <begin position="280"/>
        <end position="298"/>
    </location>
</feature>
<dbReference type="Ensembl" id="ENSECAT00000101576.1">
    <property type="protein sequence ID" value="ENSECAP00000065382.1"/>
    <property type="gene ID" value="ENSECAG00000012384.4"/>
</dbReference>
<feature type="compositionally biased region" description="Low complexity" evidence="19">
    <location>
        <begin position="333"/>
        <end position="346"/>
    </location>
</feature>
<dbReference type="AlphaFoldDB" id="A0A9L0RU50"/>
<comment type="caution">
    <text evidence="18">Lacks conserved residue(s) required for the propagation of feature annotation.</text>
</comment>
<evidence type="ECO:0000256" key="8">
    <source>
        <dbReference type="ARBA" id="ARBA00022694"/>
    </source>
</evidence>
<dbReference type="CDD" id="cd12439">
    <property type="entry name" value="RRM_TRMT2A"/>
    <property type="match status" value="1"/>
</dbReference>
<feature type="compositionally biased region" description="Basic and acidic residues" evidence="19">
    <location>
        <begin position="352"/>
        <end position="370"/>
    </location>
</feature>
<feature type="binding site" evidence="18">
    <location>
        <position position="768"/>
    </location>
    <ligand>
        <name>S-adenosyl-L-methionine</name>
        <dbReference type="ChEBI" id="CHEBI:59789"/>
    </ligand>
</feature>
<dbReference type="GO" id="GO:0003723">
    <property type="term" value="F:RNA binding"/>
    <property type="evidence" value="ECO:0007669"/>
    <property type="project" value="UniProtKB-UniRule"/>
</dbReference>
<proteinExistence type="inferred from homology"/>
<dbReference type="InterPro" id="IPR029063">
    <property type="entry name" value="SAM-dependent_MTases_sf"/>
</dbReference>
<dbReference type="GO" id="GO:0032259">
    <property type="term" value="P:methylation"/>
    <property type="evidence" value="ECO:0007669"/>
    <property type="project" value="UniProtKB-KW"/>
</dbReference>
<dbReference type="InterPro" id="IPR010280">
    <property type="entry name" value="U5_MeTrfase_fam"/>
</dbReference>
<accession>A0A9L0RU50</accession>
<name>A0A9L0RU50_HORSE</name>
<evidence type="ECO:0000256" key="10">
    <source>
        <dbReference type="ARBA" id="ARBA00023054"/>
    </source>
</evidence>
<comment type="function">
    <text evidence="14">S-adenosyl-L-methionine-dependent methyltransferase that catalyzes the formation of 5-methyl-uridine in tRNAs and some mRNAs. Mainly catalyzes the methylation of uridine at position 54 (m5U54) in cytosolic tRNAs. Also able to mediate the formation of 5-methyl-uridine in some mRNAs.</text>
</comment>
<dbReference type="InterPro" id="IPR035979">
    <property type="entry name" value="RBD_domain_sf"/>
</dbReference>
<dbReference type="GO" id="GO:0030697">
    <property type="term" value="F:tRNA (uracil(54)-C5)-methyltransferase activity, S-adenosyl methionine-dependent"/>
    <property type="evidence" value="ECO:0007669"/>
    <property type="project" value="UniProtKB-EC"/>
</dbReference>
<evidence type="ECO:0000256" key="15">
    <source>
        <dbReference type="ARBA" id="ARBA00073425"/>
    </source>
</evidence>
<keyword evidence="22" id="KW-1185">Reference proteome</keyword>